<feature type="chain" id="PRO_5047269206" description="17 kDa surface antigen" evidence="1">
    <location>
        <begin position="25"/>
        <end position="137"/>
    </location>
</feature>
<keyword evidence="1" id="KW-0732">Signal</keyword>
<feature type="signal peptide" evidence="1">
    <location>
        <begin position="1"/>
        <end position="24"/>
    </location>
</feature>
<evidence type="ECO:0000313" key="2">
    <source>
        <dbReference type="EMBL" id="NTS64886.1"/>
    </source>
</evidence>
<evidence type="ECO:0000256" key="1">
    <source>
        <dbReference type="SAM" id="SignalP"/>
    </source>
</evidence>
<keyword evidence="3" id="KW-1185">Reference proteome</keyword>
<proteinExistence type="predicted"/>
<dbReference type="PROSITE" id="PS51257">
    <property type="entry name" value="PROKAR_LIPOPROTEIN"/>
    <property type="match status" value="1"/>
</dbReference>
<dbReference type="EMBL" id="JABULH010000002">
    <property type="protein sequence ID" value="NTS64886.1"/>
    <property type="molecule type" value="Genomic_DNA"/>
</dbReference>
<protein>
    <recommendedName>
        <fullName evidence="4">17 kDa surface antigen</fullName>
    </recommendedName>
</protein>
<reference evidence="2 3" key="1">
    <citation type="submission" date="2020-06" db="EMBL/GenBank/DDBJ databases">
        <title>Sphingomonas hominis sp. nov., a member of the Sphingomonas, isolated from the hair of a 22-year-old girl.</title>
        <authorList>
            <person name="Zhang D.-F."/>
            <person name="Cui X.-W."/>
        </authorList>
    </citation>
    <scope>NUCLEOTIDE SEQUENCE [LARGE SCALE GENOMIC DNA]</scope>
    <source>
        <strain evidence="2 3">HHU CXW</strain>
    </source>
</reference>
<evidence type="ECO:0008006" key="4">
    <source>
        <dbReference type="Google" id="ProtNLM"/>
    </source>
</evidence>
<dbReference type="RefSeq" id="WP_174193296.1">
    <property type="nucleotide sequence ID" value="NZ_JABULH010000002.1"/>
</dbReference>
<gene>
    <name evidence="2" type="ORF">HRV97_06900</name>
</gene>
<accession>A0ABX2JJI0</accession>
<sequence length="137" mass="14398">MMKLTMAALGAAVLVAGCASNYGAGPRYAGYNGYGAYDYNRPDPAYNGYYADRYYRDDPSYRERRLSRRDRVYAGRDGRYYCRRSDGTTGLIVGGLAGGALGSAVAPGGSGLLGALLGGAGGAALGQSVDRNNVRCR</sequence>
<evidence type="ECO:0000313" key="3">
    <source>
        <dbReference type="Proteomes" id="UP000621447"/>
    </source>
</evidence>
<comment type="caution">
    <text evidence="2">The sequence shown here is derived from an EMBL/GenBank/DDBJ whole genome shotgun (WGS) entry which is preliminary data.</text>
</comment>
<dbReference type="Proteomes" id="UP000621447">
    <property type="component" value="Unassembled WGS sequence"/>
</dbReference>
<name>A0ABX2JJI0_9SPHN</name>
<organism evidence="2 3">
    <name type="scientific">Sphingomonas hominis</name>
    <dbReference type="NCBI Taxonomy" id="2741495"/>
    <lineage>
        <taxon>Bacteria</taxon>
        <taxon>Pseudomonadati</taxon>
        <taxon>Pseudomonadota</taxon>
        <taxon>Alphaproteobacteria</taxon>
        <taxon>Sphingomonadales</taxon>
        <taxon>Sphingomonadaceae</taxon>
        <taxon>Sphingomonas</taxon>
    </lineage>
</organism>